<dbReference type="Proteomes" id="UP000002668">
    <property type="component" value="Genome"/>
</dbReference>
<evidence type="ECO:0000313" key="1">
    <source>
        <dbReference type="EMBL" id="CBX92352.1"/>
    </source>
</evidence>
<dbReference type="HOGENOM" id="CLU_3320173_0_0_1"/>
<proteinExistence type="predicted"/>
<organism evidence="2">
    <name type="scientific">Leptosphaeria maculans (strain JN3 / isolate v23.1.3 / race Av1-4-5-6-7-8)</name>
    <name type="common">Blackleg fungus</name>
    <name type="synonym">Phoma lingam</name>
    <dbReference type="NCBI Taxonomy" id="985895"/>
    <lineage>
        <taxon>Eukaryota</taxon>
        <taxon>Fungi</taxon>
        <taxon>Dikarya</taxon>
        <taxon>Ascomycota</taxon>
        <taxon>Pezizomycotina</taxon>
        <taxon>Dothideomycetes</taxon>
        <taxon>Pleosporomycetidae</taxon>
        <taxon>Pleosporales</taxon>
        <taxon>Pleosporineae</taxon>
        <taxon>Leptosphaeriaceae</taxon>
        <taxon>Plenodomus</taxon>
        <taxon>Plenodomus lingam/Leptosphaeria maculans species complex</taxon>
    </lineage>
</organism>
<sequence length="39" mass="4271">MKVRLLQGAMKLGMAPAGSYRVRQSSIKLAAKLLTLRGR</sequence>
<gene>
    <name evidence="1" type="ORF">LEMA_uP050580.1</name>
</gene>
<name>E4ZM03_LEPMJ</name>
<accession>E4ZM03</accession>
<evidence type="ECO:0000313" key="2">
    <source>
        <dbReference type="Proteomes" id="UP000002668"/>
    </source>
</evidence>
<keyword evidence="2" id="KW-1185">Reference proteome</keyword>
<dbReference type="EMBL" id="FP929094">
    <property type="protein sequence ID" value="CBX92352.1"/>
    <property type="molecule type" value="Genomic_DNA"/>
</dbReference>
<dbReference type="AlphaFoldDB" id="E4ZM03"/>
<reference evidence="2" key="1">
    <citation type="journal article" date="2011" name="Nat. Commun.">
        <title>Effector diversification within compartments of the Leptosphaeria maculans genome affected by Repeat-Induced Point mutations.</title>
        <authorList>
            <person name="Rouxel T."/>
            <person name="Grandaubert J."/>
            <person name="Hane J.K."/>
            <person name="Hoede C."/>
            <person name="van de Wouw A.P."/>
            <person name="Couloux A."/>
            <person name="Dominguez V."/>
            <person name="Anthouard V."/>
            <person name="Bally P."/>
            <person name="Bourras S."/>
            <person name="Cozijnsen A.J."/>
            <person name="Ciuffetti L.M."/>
            <person name="Degrave A."/>
            <person name="Dilmaghani A."/>
            <person name="Duret L."/>
            <person name="Fudal I."/>
            <person name="Goodwin S.B."/>
            <person name="Gout L."/>
            <person name="Glaser N."/>
            <person name="Linglin J."/>
            <person name="Kema G.H.J."/>
            <person name="Lapalu N."/>
            <person name="Lawrence C.B."/>
            <person name="May K."/>
            <person name="Meyer M."/>
            <person name="Ollivier B."/>
            <person name="Poulain J."/>
            <person name="Schoch C.L."/>
            <person name="Simon A."/>
            <person name="Spatafora J.W."/>
            <person name="Stachowiak A."/>
            <person name="Turgeon B.G."/>
            <person name="Tyler B.M."/>
            <person name="Vincent D."/>
            <person name="Weissenbach J."/>
            <person name="Amselem J."/>
            <person name="Quesneville H."/>
            <person name="Oliver R.P."/>
            <person name="Wincker P."/>
            <person name="Balesdent M.-H."/>
            <person name="Howlett B.J."/>
        </authorList>
    </citation>
    <scope>NUCLEOTIDE SEQUENCE [LARGE SCALE GENOMIC DNA]</scope>
    <source>
        <strain evidence="2">JN3 / isolate v23.1.3 / race Av1-4-5-6-7-8</strain>
    </source>
</reference>
<protein>
    <submittedName>
        <fullName evidence="1">Predicted protein</fullName>
    </submittedName>
</protein>
<dbReference type="VEuPathDB" id="FungiDB:LEMA_uP050580.1"/>
<dbReference type="InParanoid" id="E4ZM03"/>